<evidence type="ECO:0000256" key="1">
    <source>
        <dbReference type="ARBA" id="ARBA00009451"/>
    </source>
</evidence>
<dbReference type="InterPro" id="IPR047867">
    <property type="entry name" value="Ribosomal_uL22_bac/org-type"/>
</dbReference>
<gene>
    <name evidence="5" type="ORF">FIBSPDRAFT_1046964</name>
</gene>
<sequence length="250" mass="28140">MQSVGRSLRHITHVARPCQVASTSRGQARNYAIWSGLGKKLGEALTPKPREQETQAVINAARLKQKAEGTESFFDAQPAVSEPVVDNKAVVKSWDTKKKHTEHKYSTANFKISPRKLNDIGRQISGKPIDYAILQMQFSEKRASKRIKSMIVLAKQHAINYKGLDPSTLVVSESWVSKGPRSVKRLEPRGRSHYGIRVHPDSRLTVVLREGKTFVEKKDKQRQKKLAAVMSAGQIREDVPLRNPGPMWGW</sequence>
<protein>
    <submittedName>
        <fullName evidence="5">Ribosomal protein L22</fullName>
    </submittedName>
</protein>
<evidence type="ECO:0000313" key="5">
    <source>
        <dbReference type="EMBL" id="KZP17281.1"/>
    </source>
</evidence>
<reference evidence="5" key="1">
    <citation type="journal article" date="2016" name="Mol. Biol. Evol.">
        <title>Comparative Genomics of Early-Diverging Mushroom-Forming Fungi Provides Insights into the Origins of Lignocellulose Decay Capabilities.</title>
        <authorList>
            <person name="Nagy L.G."/>
            <person name="Riley R."/>
            <person name="Tritt A."/>
            <person name="Adam C."/>
            <person name="Daum C."/>
            <person name="Floudas D."/>
            <person name="Sun H."/>
            <person name="Yadav J.S."/>
            <person name="Pangilinan J."/>
            <person name="Larsson K.H."/>
            <person name="Matsuura K."/>
            <person name="Barry K."/>
            <person name="Labutti K."/>
            <person name="Kuo R."/>
            <person name="Ohm R.A."/>
            <person name="Bhattacharya S.S."/>
            <person name="Shirouzu T."/>
            <person name="Yoshinaga Y."/>
            <person name="Martin F.M."/>
            <person name="Grigoriev I.V."/>
            <person name="Hibbett D.S."/>
        </authorList>
    </citation>
    <scope>NUCLEOTIDE SEQUENCE [LARGE SCALE GENOMIC DNA]</scope>
    <source>
        <strain evidence="5">CBS 109695</strain>
    </source>
</reference>
<dbReference type="InterPro" id="IPR036394">
    <property type="entry name" value="Ribosomal_uL22_sf"/>
</dbReference>
<dbReference type="Pfam" id="PF00237">
    <property type="entry name" value="Ribosomal_L22"/>
    <property type="match status" value="1"/>
</dbReference>
<dbReference type="GO" id="GO:0006412">
    <property type="term" value="P:translation"/>
    <property type="evidence" value="ECO:0007669"/>
    <property type="project" value="InterPro"/>
</dbReference>
<proteinExistence type="inferred from homology"/>
<organism evidence="5">
    <name type="scientific">Athelia psychrophila</name>
    <dbReference type="NCBI Taxonomy" id="1759441"/>
    <lineage>
        <taxon>Eukaryota</taxon>
        <taxon>Fungi</taxon>
        <taxon>Dikarya</taxon>
        <taxon>Basidiomycota</taxon>
        <taxon>Agaricomycotina</taxon>
        <taxon>Agaricomycetes</taxon>
        <taxon>Agaricomycetidae</taxon>
        <taxon>Atheliales</taxon>
        <taxon>Atheliaceae</taxon>
        <taxon>Athelia</taxon>
    </lineage>
</organism>
<dbReference type="EMBL" id="KV417584">
    <property type="protein sequence ID" value="KZP17281.1"/>
    <property type="molecule type" value="Genomic_DNA"/>
</dbReference>
<evidence type="ECO:0000256" key="4">
    <source>
        <dbReference type="RuleBase" id="RU004005"/>
    </source>
</evidence>
<keyword evidence="2 4" id="KW-0689">Ribosomal protein</keyword>
<dbReference type="InterPro" id="IPR001063">
    <property type="entry name" value="Ribosomal_uL22"/>
</dbReference>
<evidence type="ECO:0000256" key="3">
    <source>
        <dbReference type="ARBA" id="ARBA00023274"/>
    </source>
</evidence>
<dbReference type="OrthoDB" id="416470at2759"/>
<dbReference type="SUPFAM" id="SSF54843">
    <property type="entry name" value="Ribosomal protein L22"/>
    <property type="match status" value="1"/>
</dbReference>
<name>A0A166FXY0_9AGAM</name>
<dbReference type="Gene3D" id="3.90.470.10">
    <property type="entry name" value="Ribosomal protein L22/L17"/>
    <property type="match status" value="1"/>
</dbReference>
<dbReference type="STRING" id="436010.A0A166FXY0"/>
<keyword evidence="3 4" id="KW-0687">Ribonucleoprotein</keyword>
<dbReference type="GO" id="GO:0003735">
    <property type="term" value="F:structural constituent of ribosome"/>
    <property type="evidence" value="ECO:0007669"/>
    <property type="project" value="InterPro"/>
</dbReference>
<dbReference type="PANTHER" id="PTHR13501:SF8">
    <property type="entry name" value="LARGE RIBOSOMAL SUBUNIT PROTEIN UL22M"/>
    <property type="match status" value="1"/>
</dbReference>
<dbReference type="AlphaFoldDB" id="A0A166FXY0"/>
<dbReference type="PANTHER" id="PTHR13501">
    <property type="entry name" value="CHLOROPLAST 50S RIBOSOMAL PROTEIN L22-RELATED"/>
    <property type="match status" value="1"/>
</dbReference>
<accession>A0A166FXY0</accession>
<evidence type="ECO:0000256" key="2">
    <source>
        <dbReference type="ARBA" id="ARBA00022980"/>
    </source>
</evidence>
<comment type="similarity">
    <text evidence="1 4">Belongs to the universal ribosomal protein uL22 family.</text>
</comment>
<dbReference type="GO" id="GO:0005762">
    <property type="term" value="C:mitochondrial large ribosomal subunit"/>
    <property type="evidence" value="ECO:0007669"/>
    <property type="project" value="TreeGrafter"/>
</dbReference>